<protein>
    <submittedName>
        <fullName evidence="1">Uncharacterized protein</fullName>
    </submittedName>
</protein>
<organism evidence="1 2">
    <name type="scientific">Psilocybe cyanescens</name>
    <dbReference type="NCBI Taxonomy" id="93625"/>
    <lineage>
        <taxon>Eukaryota</taxon>
        <taxon>Fungi</taxon>
        <taxon>Dikarya</taxon>
        <taxon>Basidiomycota</taxon>
        <taxon>Agaricomycotina</taxon>
        <taxon>Agaricomycetes</taxon>
        <taxon>Agaricomycetidae</taxon>
        <taxon>Agaricales</taxon>
        <taxon>Agaricineae</taxon>
        <taxon>Strophariaceae</taxon>
        <taxon>Psilocybe</taxon>
    </lineage>
</organism>
<dbReference type="InParanoid" id="A0A409XRA3"/>
<sequence>MSLQAPQAELLGTMLAALIYARRKLIVSTVATSMILTMQGSIAGNTPSGSLVFFKVHNARISNSIYAAVTLKGVSAHIKQQRTLSRVAVILVESAPTPRLVLCNNCEDWVIKQVIKASLVSKLRVGPPPSW</sequence>
<gene>
    <name evidence="1" type="ORF">CVT25_014481</name>
</gene>
<evidence type="ECO:0000313" key="2">
    <source>
        <dbReference type="Proteomes" id="UP000283269"/>
    </source>
</evidence>
<reference evidence="1 2" key="1">
    <citation type="journal article" date="2018" name="Evol. Lett.">
        <title>Horizontal gene cluster transfer increased hallucinogenic mushroom diversity.</title>
        <authorList>
            <person name="Reynolds H.T."/>
            <person name="Vijayakumar V."/>
            <person name="Gluck-Thaler E."/>
            <person name="Korotkin H.B."/>
            <person name="Matheny P.B."/>
            <person name="Slot J.C."/>
        </authorList>
    </citation>
    <scope>NUCLEOTIDE SEQUENCE [LARGE SCALE GENOMIC DNA]</scope>
    <source>
        <strain evidence="1 2">2631</strain>
    </source>
</reference>
<keyword evidence="2" id="KW-1185">Reference proteome</keyword>
<comment type="caution">
    <text evidence="1">The sequence shown here is derived from an EMBL/GenBank/DDBJ whole genome shotgun (WGS) entry which is preliminary data.</text>
</comment>
<dbReference type="EMBL" id="NHYD01000787">
    <property type="protein sequence ID" value="PPQ93353.1"/>
    <property type="molecule type" value="Genomic_DNA"/>
</dbReference>
<proteinExistence type="predicted"/>
<name>A0A409XRA3_PSICY</name>
<dbReference type="Proteomes" id="UP000283269">
    <property type="component" value="Unassembled WGS sequence"/>
</dbReference>
<dbReference type="AlphaFoldDB" id="A0A409XRA3"/>
<evidence type="ECO:0000313" key="1">
    <source>
        <dbReference type="EMBL" id="PPQ93353.1"/>
    </source>
</evidence>
<accession>A0A409XRA3</accession>